<name>A0A4R9J5R3_9LEPT</name>
<feature type="transmembrane region" description="Helical" evidence="1">
    <location>
        <begin position="102"/>
        <end position="124"/>
    </location>
</feature>
<evidence type="ECO:0000313" key="3">
    <source>
        <dbReference type="Proteomes" id="UP000297871"/>
    </source>
</evidence>
<evidence type="ECO:0000313" key="2">
    <source>
        <dbReference type="EMBL" id="TGL31638.1"/>
    </source>
</evidence>
<sequence>MSEFKSALNNLIEKNKKWFIFDRDHLPFRGSILENEFWLRRIIHYKNSFLPTIYGKIIPTSEGTTIDLRIRLTIPQIILTIFWYSFDLILILIFPFSELWGILLFVSIILPFIMLLVPIIAFRIEANKAIEILKEILL</sequence>
<dbReference type="AlphaFoldDB" id="A0A4R9J5R3"/>
<feature type="transmembrane region" description="Helical" evidence="1">
    <location>
        <begin position="77"/>
        <end position="96"/>
    </location>
</feature>
<protein>
    <submittedName>
        <fullName evidence="2">Uncharacterized protein</fullName>
    </submittedName>
</protein>
<organism evidence="2 3">
    <name type="scientific">Leptospira koniambonensis</name>
    <dbReference type="NCBI Taxonomy" id="2484950"/>
    <lineage>
        <taxon>Bacteria</taxon>
        <taxon>Pseudomonadati</taxon>
        <taxon>Spirochaetota</taxon>
        <taxon>Spirochaetia</taxon>
        <taxon>Leptospirales</taxon>
        <taxon>Leptospiraceae</taxon>
        <taxon>Leptospira</taxon>
    </lineage>
</organism>
<dbReference type="RefSeq" id="WP_167492225.1">
    <property type="nucleotide sequence ID" value="NZ_RQFY01000007.1"/>
</dbReference>
<reference evidence="2" key="1">
    <citation type="journal article" date="2019" name="PLoS Negl. Trop. Dis.">
        <title>Revisiting the worldwide diversity of Leptospira species in the environment.</title>
        <authorList>
            <person name="Vincent A.T."/>
            <person name="Schiettekatte O."/>
            <person name="Bourhy P."/>
            <person name="Veyrier F.J."/>
            <person name="Picardeau M."/>
        </authorList>
    </citation>
    <scope>NUCLEOTIDE SEQUENCE [LARGE SCALE GENOMIC DNA]</scope>
    <source>
        <strain evidence="2">201800265</strain>
    </source>
</reference>
<evidence type="ECO:0000256" key="1">
    <source>
        <dbReference type="SAM" id="Phobius"/>
    </source>
</evidence>
<proteinExistence type="predicted"/>
<accession>A0A4R9J5R3</accession>
<comment type="caution">
    <text evidence="2">The sequence shown here is derived from an EMBL/GenBank/DDBJ whole genome shotgun (WGS) entry which is preliminary data.</text>
</comment>
<keyword evidence="1" id="KW-1133">Transmembrane helix</keyword>
<gene>
    <name evidence="2" type="ORF">EHQ52_17070</name>
</gene>
<keyword evidence="1" id="KW-0812">Transmembrane</keyword>
<keyword evidence="3" id="KW-1185">Reference proteome</keyword>
<keyword evidence="1" id="KW-0472">Membrane</keyword>
<dbReference type="EMBL" id="RQFY01000007">
    <property type="protein sequence ID" value="TGL31638.1"/>
    <property type="molecule type" value="Genomic_DNA"/>
</dbReference>
<dbReference type="Proteomes" id="UP000297871">
    <property type="component" value="Unassembled WGS sequence"/>
</dbReference>